<evidence type="ECO:0000313" key="3">
    <source>
        <dbReference type="EMBL" id="SDB80286.1"/>
    </source>
</evidence>
<evidence type="ECO:0000313" key="4">
    <source>
        <dbReference type="Proteomes" id="UP000199086"/>
    </source>
</evidence>
<feature type="compositionally biased region" description="Polar residues" evidence="1">
    <location>
        <begin position="42"/>
        <end position="62"/>
    </location>
</feature>
<accession>A0A1G6GGH5</accession>
<proteinExistence type="predicted"/>
<feature type="chain" id="PRO_5011689222" description="DUF4352 domain-containing protein" evidence="2">
    <location>
        <begin position="29"/>
        <end position="196"/>
    </location>
</feature>
<feature type="region of interest" description="Disordered" evidence="1">
    <location>
        <begin position="31"/>
        <end position="74"/>
    </location>
</feature>
<dbReference type="PROSITE" id="PS51257">
    <property type="entry name" value="PROKAR_LIPOPROTEIN"/>
    <property type="match status" value="1"/>
</dbReference>
<evidence type="ECO:0000256" key="1">
    <source>
        <dbReference type="SAM" id="MobiDB-lite"/>
    </source>
</evidence>
<feature type="signal peptide" evidence="2">
    <location>
        <begin position="1"/>
        <end position="28"/>
    </location>
</feature>
<keyword evidence="4" id="KW-1185">Reference proteome</keyword>
<dbReference type="AlphaFoldDB" id="A0A1G6GGH5"/>
<keyword evidence="2" id="KW-0732">Signal</keyword>
<organism evidence="3 4">
    <name type="scientific">Raineyella antarctica</name>
    <dbReference type="NCBI Taxonomy" id="1577474"/>
    <lineage>
        <taxon>Bacteria</taxon>
        <taxon>Bacillati</taxon>
        <taxon>Actinomycetota</taxon>
        <taxon>Actinomycetes</taxon>
        <taxon>Propionibacteriales</taxon>
        <taxon>Propionibacteriaceae</taxon>
        <taxon>Raineyella</taxon>
    </lineage>
</organism>
<evidence type="ECO:0008006" key="5">
    <source>
        <dbReference type="Google" id="ProtNLM"/>
    </source>
</evidence>
<protein>
    <recommendedName>
        <fullName evidence="5">DUF4352 domain-containing protein</fullName>
    </recommendedName>
</protein>
<gene>
    <name evidence="3" type="ORF">GA0111570_10272</name>
</gene>
<evidence type="ECO:0000256" key="2">
    <source>
        <dbReference type="SAM" id="SignalP"/>
    </source>
</evidence>
<dbReference type="EMBL" id="FMYF01000002">
    <property type="protein sequence ID" value="SDB80286.1"/>
    <property type="molecule type" value="Genomic_DNA"/>
</dbReference>
<dbReference type="Proteomes" id="UP000199086">
    <property type="component" value="Unassembled WGS sequence"/>
</dbReference>
<dbReference type="STRING" id="1577474.GA0111570_10272"/>
<dbReference type="RefSeq" id="WP_092606177.1">
    <property type="nucleotide sequence ID" value="NZ_FMYF01000002.1"/>
</dbReference>
<sequence length="196" mass="19923">MNRIRLAGTSLLVTLTTVAALTGCTTQAATPVESAPAGDNRPTATATQVADAGLSTSTSEAPATQKPAADGTSEFGKAYTWEDGLSVTVSAPKAYTPSSSAFGPVAGQKAVSFQITIVNGTSAPFDPVMASITAQSGNTEASQIFDSAKAMEGSPSTKILAGRETTYKVAFSVADASDIVVEFSPDFTHESVLFAS</sequence>
<reference evidence="3 4" key="1">
    <citation type="submission" date="2016-06" db="EMBL/GenBank/DDBJ databases">
        <authorList>
            <person name="Olsen C.W."/>
            <person name="Carey S."/>
            <person name="Hinshaw L."/>
            <person name="Karasin A.I."/>
        </authorList>
    </citation>
    <scope>NUCLEOTIDE SEQUENCE [LARGE SCALE GENOMIC DNA]</scope>
    <source>
        <strain evidence="3 4">LZ-22</strain>
    </source>
</reference>
<dbReference type="OrthoDB" id="4484996at2"/>
<name>A0A1G6GGH5_9ACTN</name>